<protein>
    <recommendedName>
        <fullName evidence="4">Helicase ATP-binding domain-containing protein</fullName>
    </recommendedName>
</protein>
<dbReference type="Gene3D" id="3.40.50.300">
    <property type="entry name" value="P-loop containing nucleotide triphosphate hydrolases"/>
    <property type="match status" value="1"/>
</dbReference>
<dbReference type="InterPro" id="IPR006054">
    <property type="entry name" value="DnaQ"/>
</dbReference>
<dbReference type="GO" id="GO:0003677">
    <property type="term" value="F:DNA binding"/>
    <property type="evidence" value="ECO:0007669"/>
    <property type="project" value="InterPro"/>
</dbReference>
<name>A0A382A9I5_9ZZZZ</name>
<dbReference type="GO" id="GO:0008408">
    <property type="term" value="F:3'-5' exonuclease activity"/>
    <property type="evidence" value="ECO:0007669"/>
    <property type="project" value="TreeGrafter"/>
</dbReference>
<dbReference type="SUPFAM" id="SSF52540">
    <property type="entry name" value="P-loop containing nucleoside triphosphate hydrolases"/>
    <property type="match status" value="1"/>
</dbReference>
<dbReference type="PANTHER" id="PTHR30231:SF41">
    <property type="entry name" value="DNA POLYMERASE III SUBUNIT EPSILON"/>
    <property type="match status" value="1"/>
</dbReference>
<evidence type="ECO:0000256" key="1">
    <source>
        <dbReference type="ARBA" id="ARBA00022741"/>
    </source>
</evidence>
<dbReference type="PROSITE" id="PS51193">
    <property type="entry name" value="HELICASE_ATP_BIND_2"/>
    <property type="match status" value="1"/>
</dbReference>
<dbReference type="InterPro" id="IPR014013">
    <property type="entry name" value="Helic_SF1/SF2_ATP-bd_DinG/Rad3"/>
</dbReference>
<dbReference type="EMBL" id="UINC01024284">
    <property type="protein sequence ID" value="SVA97623.1"/>
    <property type="molecule type" value="Genomic_DNA"/>
</dbReference>
<evidence type="ECO:0000256" key="3">
    <source>
        <dbReference type="ARBA" id="ARBA00022840"/>
    </source>
</evidence>
<dbReference type="GO" id="GO:0003887">
    <property type="term" value="F:DNA-directed DNA polymerase activity"/>
    <property type="evidence" value="ECO:0007669"/>
    <property type="project" value="InterPro"/>
</dbReference>
<dbReference type="FunFam" id="3.30.420.10:FF:000045">
    <property type="entry name" value="3'-5' exonuclease DinG"/>
    <property type="match status" value="1"/>
</dbReference>
<dbReference type="Pfam" id="PF06733">
    <property type="entry name" value="DEAD_2"/>
    <property type="match status" value="1"/>
</dbReference>
<dbReference type="InterPro" id="IPR012337">
    <property type="entry name" value="RNaseH-like_sf"/>
</dbReference>
<reference evidence="5" key="1">
    <citation type="submission" date="2018-05" db="EMBL/GenBank/DDBJ databases">
        <authorList>
            <person name="Lanie J.A."/>
            <person name="Ng W.-L."/>
            <person name="Kazmierczak K.M."/>
            <person name="Andrzejewski T.M."/>
            <person name="Davidsen T.M."/>
            <person name="Wayne K.J."/>
            <person name="Tettelin H."/>
            <person name="Glass J.I."/>
            <person name="Rusch D."/>
            <person name="Podicherti R."/>
            <person name="Tsui H.-C.T."/>
            <person name="Winkler M.E."/>
        </authorList>
    </citation>
    <scope>NUCLEOTIDE SEQUENCE</scope>
</reference>
<dbReference type="GO" id="GO:0005524">
    <property type="term" value="F:ATP binding"/>
    <property type="evidence" value="ECO:0007669"/>
    <property type="project" value="UniProtKB-KW"/>
</dbReference>
<dbReference type="AlphaFoldDB" id="A0A382A9I5"/>
<keyword evidence="3" id="KW-0067">ATP-binding</keyword>
<evidence type="ECO:0000256" key="2">
    <source>
        <dbReference type="ARBA" id="ARBA00022801"/>
    </source>
</evidence>
<keyword evidence="2" id="KW-0378">Hydrolase</keyword>
<dbReference type="InterPro" id="IPR027417">
    <property type="entry name" value="P-loop_NTPase"/>
</dbReference>
<dbReference type="InterPro" id="IPR013520">
    <property type="entry name" value="Ribonucl_H"/>
</dbReference>
<dbReference type="CDD" id="cd06127">
    <property type="entry name" value="DEDDh"/>
    <property type="match status" value="1"/>
</dbReference>
<proteinExistence type="predicted"/>
<dbReference type="SUPFAM" id="SSF53098">
    <property type="entry name" value="Ribonuclease H-like"/>
    <property type="match status" value="1"/>
</dbReference>
<sequence>MPINKNYNFGNNLVSLDLETTGLSPGKDKIIEIGAVKTDSTAKEIGEFNSLVNPGILISDFIENLTGISNDDVSKSLQFVDIVDEFQSFLGDSIIIGHNIEFDLKFLSEEGLKLNNKFVDTWRFSQIMLPDLLDLSLGSICKYLDINQQNAHRALSDAKFTLEVFLLLTEKYENFDNKLQTAICNIISEKDNELFFLFNSVLSQTDSNVKNNIFFSPMEIIPKHSIKEKTKGNYFNYENDILQKIFSSDSEILDKVLSNFSYRKQQLDMSEVIADCIKNQFSAALEAGTGVGKSLAYLLPAAIFALKTGKRVLVSTNTINLQDQLYLKDLPLVKSILSELDPDIEDINFSILKGRDNYLCIKNYGNQFVDEDVDQNYLRFLAKMAVWISKTETGEKSELGLSNYVNNNYWRRISPKNKINCYGFDGPCFLRESREKAESSHIVIVNHALLMTDLKSVNSVIPDYDVLIIDEAHNLEDVASQHLGWKLDERDLKDIVRINYGKYDLIEMIGNLIKREFKNTVDLDQAENKLKRTISMIEELNIKYRNLFKSFNQIVITRGNKNSGHNSLRIDIDSNFPELKLVRDEWYELKLKLDKLKSDLI</sequence>
<evidence type="ECO:0000313" key="5">
    <source>
        <dbReference type="EMBL" id="SVA97623.1"/>
    </source>
</evidence>
<feature type="non-terminal residue" evidence="5">
    <location>
        <position position="1"/>
    </location>
</feature>
<dbReference type="SMART" id="SM00487">
    <property type="entry name" value="DEXDc"/>
    <property type="match status" value="1"/>
</dbReference>
<keyword evidence="1" id="KW-0547">Nucleotide-binding</keyword>
<dbReference type="Gene3D" id="3.30.420.10">
    <property type="entry name" value="Ribonuclease H-like superfamily/Ribonuclease H"/>
    <property type="match status" value="1"/>
</dbReference>
<gene>
    <name evidence="5" type="ORF">METZ01_LOCUS150477</name>
</gene>
<feature type="non-terminal residue" evidence="5">
    <location>
        <position position="601"/>
    </location>
</feature>
<dbReference type="PANTHER" id="PTHR30231">
    <property type="entry name" value="DNA POLYMERASE III SUBUNIT EPSILON"/>
    <property type="match status" value="1"/>
</dbReference>
<organism evidence="5">
    <name type="scientific">marine metagenome</name>
    <dbReference type="NCBI Taxonomy" id="408172"/>
    <lineage>
        <taxon>unclassified sequences</taxon>
        <taxon>metagenomes</taxon>
        <taxon>ecological metagenomes</taxon>
    </lineage>
</organism>
<evidence type="ECO:0000259" key="4">
    <source>
        <dbReference type="PROSITE" id="PS51193"/>
    </source>
</evidence>
<dbReference type="Pfam" id="PF00929">
    <property type="entry name" value="RNase_T"/>
    <property type="match status" value="1"/>
</dbReference>
<dbReference type="GO" id="GO:0005829">
    <property type="term" value="C:cytosol"/>
    <property type="evidence" value="ECO:0007669"/>
    <property type="project" value="TreeGrafter"/>
</dbReference>
<feature type="domain" description="Helicase ATP-binding" evidence="4">
    <location>
        <begin position="252"/>
        <end position="532"/>
    </location>
</feature>
<dbReference type="InterPro" id="IPR014001">
    <property type="entry name" value="Helicase_ATP-bd"/>
</dbReference>
<dbReference type="SMART" id="SM00479">
    <property type="entry name" value="EXOIII"/>
    <property type="match status" value="1"/>
</dbReference>
<dbReference type="NCBIfam" id="TIGR00573">
    <property type="entry name" value="dnaq"/>
    <property type="match status" value="1"/>
</dbReference>
<dbReference type="GO" id="GO:0003678">
    <property type="term" value="F:DNA helicase activity"/>
    <property type="evidence" value="ECO:0007669"/>
    <property type="project" value="InterPro"/>
</dbReference>
<accession>A0A382A9I5</accession>
<dbReference type="GO" id="GO:0045004">
    <property type="term" value="P:DNA replication proofreading"/>
    <property type="evidence" value="ECO:0007669"/>
    <property type="project" value="TreeGrafter"/>
</dbReference>
<dbReference type="InterPro" id="IPR010614">
    <property type="entry name" value="RAD3-like_helicase_DEAD"/>
</dbReference>
<dbReference type="InterPro" id="IPR036397">
    <property type="entry name" value="RNaseH_sf"/>
</dbReference>